<accession>A0A428RXT7</accession>
<protein>
    <recommendedName>
        <fullName evidence="3">Nucleoside phosphorylase domain-containing protein</fullName>
    </recommendedName>
</protein>
<evidence type="ECO:0000313" key="2">
    <source>
        <dbReference type="Proteomes" id="UP000287972"/>
    </source>
</evidence>
<dbReference type="PANTHER" id="PTHR46082:SF11">
    <property type="entry name" value="AAA+ ATPASE DOMAIN-CONTAINING PROTEIN-RELATED"/>
    <property type="match status" value="1"/>
</dbReference>
<organism evidence="1 2">
    <name type="scientific">Fusarium floridanum</name>
    <dbReference type="NCBI Taxonomy" id="1325733"/>
    <lineage>
        <taxon>Eukaryota</taxon>
        <taxon>Fungi</taxon>
        <taxon>Dikarya</taxon>
        <taxon>Ascomycota</taxon>
        <taxon>Pezizomycotina</taxon>
        <taxon>Sordariomycetes</taxon>
        <taxon>Hypocreomycetidae</taxon>
        <taxon>Hypocreales</taxon>
        <taxon>Nectriaceae</taxon>
        <taxon>Fusarium</taxon>
        <taxon>Fusarium solani species complex</taxon>
    </lineage>
</organism>
<dbReference type="GO" id="GO:0003824">
    <property type="term" value="F:catalytic activity"/>
    <property type="evidence" value="ECO:0007669"/>
    <property type="project" value="InterPro"/>
</dbReference>
<dbReference type="Proteomes" id="UP000287972">
    <property type="component" value="Unassembled WGS sequence"/>
</dbReference>
<proteinExistence type="predicted"/>
<name>A0A428RXT7_9HYPO</name>
<evidence type="ECO:0008006" key="3">
    <source>
        <dbReference type="Google" id="ProtNLM"/>
    </source>
</evidence>
<dbReference type="SUPFAM" id="SSF53167">
    <property type="entry name" value="Purine and uridine phosphorylases"/>
    <property type="match status" value="1"/>
</dbReference>
<gene>
    <name evidence="1" type="ORF">CEP51_005210</name>
</gene>
<dbReference type="PANTHER" id="PTHR46082">
    <property type="entry name" value="ATP/GTP-BINDING PROTEIN-RELATED"/>
    <property type="match status" value="1"/>
</dbReference>
<dbReference type="InterPro" id="IPR053137">
    <property type="entry name" value="NLR-like"/>
</dbReference>
<reference evidence="1 2" key="1">
    <citation type="submission" date="2017-06" db="EMBL/GenBank/DDBJ databases">
        <title>Comparative genomic analysis of Ambrosia Fusariam Clade fungi.</title>
        <authorList>
            <person name="Stajich J.E."/>
            <person name="Carrillo J."/>
            <person name="Kijimoto T."/>
            <person name="Eskalen A."/>
            <person name="O'Donnell K."/>
            <person name="Kasson M."/>
        </authorList>
    </citation>
    <scope>NUCLEOTIDE SEQUENCE [LARGE SCALE GENOMIC DNA]</scope>
    <source>
        <strain evidence="1 2">NRRL62606</strain>
    </source>
</reference>
<sequence length="128" mass="13387">MEAQLHSPDLYTIGWIAPLSIERAAATALLDERHKAPEEFNQPESDTNSYAWGKIGEHNIVIASLPAGVIGTISAATTASNLVSSLPHIRIGLLVGIGGGIPRLDQGRDIRLGDVVISQPDGSTGGVI</sequence>
<dbReference type="Gene3D" id="3.40.50.1580">
    <property type="entry name" value="Nucleoside phosphorylase domain"/>
    <property type="match status" value="1"/>
</dbReference>
<keyword evidence="2" id="KW-1185">Reference proteome</keyword>
<comment type="caution">
    <text evidence="1">The sequence shown here is derived from an EMBL/GenBank/DDBJ whole genome shotgun (WGS) entry which is preliminary data.</text>
</comment>
<dbReference type="AlphaFoldDB" id="A0A428RXT7"/>
<dbReference type="InterPro" id="IPR035994">
    <property type="entry name" value="Nucleoside_phosphorylase_sf"/>
</dbReference>
<dbReference type="GO" id="GO:0009116">
    <property type="term" value="P:nucleoside metabolic process"/>
    <property type="evidence" value="ECO:0007669"/>
    <property type="project" value="InterPro"/>
</dbReference>
<evidence type="ECO:0000313" key="1">
    <source>
        <dbReference type="EMBL" id="RSL82360.1"/>
    </source>
</evidence>
<dbReference type="EMBL" id="NKCL01000102">
    <property type="protein sequence ID" value="RSL82360.1"/>
    <property type="molecule type" value="Genomic_DNA"/>
</dbReference>